<reference evidence="1 2" key="1">
    <citation type="journal article" date="2019" name="Genome Biol. Evol.">
        <title>Insights into the evolution of the New World diploid cottons (Gossypium, subgenus Houzingenia) based on genome sequencing.</title>
        <authorList>
            <person name="Grover C.E."/>
            <person name="Arick M.A. 2nd"/>
            <person name="Thrash A."/>
            <person name="Conover J.L."/>
            <person name="Sanders W.S."/>
            <person name="Peterson D.G."/>
            <person name="Frelichowski J.E."/>
            <person name="Scheffler J.A."/>
            <person name="Scheffler B.E."/>
            <person name="Wendel J.F."/>
        </authorList>
    </citation>
    <scope>NUCLEOTIDE SEQUENCE [LARGE SCALE GENOMIC DNA]</scope>
    <source>
        <strain evidence="1">4</strain>
        <tissue evidence="1">Leaf</tissue>
    </source>
</reference>
<proteinExistence type="predicted"/>
<dbReference type="EMBL" id="JABEZV010450131">
    <property type="protein sequence ID" value="MBA0731599.1"/>
    <property type="molecule type" value="Genomic_DNA"/>
</dbReference>
<keyword evidence="2" id="KW-1185">Reference proteome</keyword>
<evidence type="ECO:0000313" key="2">
    <source>
        <dbReference type="Proteomes" id="UP000593574"/>
    </source>
</evidence>
<accession>A0A7J9B7D0</accession>
<evidence type="ECO:0000313" key="1">
    <source>
        <dbReference type="EMBL" id="MBA0731599.1"/>
    </source>
</evidence>
<gene>
    <name evidence="1" type="ORF">Golax_025955</name>
</gene>
<organism evidence="1 2">
    <name type="scientific">Gossypium laxum</name>
    <dbReference type="NCBI Taxonomy" id="34288"/>
    <lineage>
        <taxon>Eukaryota</taxon>
        <taxon>Viridiplantae</taxon>
        <taxon>Streptophyta</taxon>
        <taxon>Embryophyta</taxon>
        <taxon>Tracheophyta</taxon>
        <taxon>Spermatophyta</taxon>
        <taxon>Magnoliopsida</taxon>
        <taxon>eudicotyledons</taxon>
        <taxon>Gunneridae</taxon>
        <taxon>Pentapetalae</taxon>
        <taxon>rosids</taxon>
        <taxon>malvids</taxon>
        <taxon>Malvales</taxon>
        <taxon>Malvaceae</taxon>
        <taxon>Malvoideae</taxon>
        <taxon>Gossypium</taxon>
    </lineage>
</organism>
<sequence>MVRGKEVHVTLIGICEFYDVPYYEPNFLDDIDLTYFKDIDMDNIDIIWRHRNTRLAAMLQHRASMFQHSEQSNQKEQTTFSVATQPCYQALAHKLPSVLRHWPEGVATLT</sequence>
<comment type="caution">
    <text evidence="1">The sequence shown here is derived from an EMBL/GenBank/DDBJ whole genome shotgun (WGS) entry which is preliminary data.</text>
</comment>
<dbReference type="AlphaFoldDB" id="A0A7J9B7D0"/>
<dbReference type="Proteomes" id="UP000593574">
    <property type="component" value="Unassembled WGS sequence"/>
</dbReference>
<name>A0A7J9B7D0_9ROSI</name>
<protein>
    <submittedName>
        <fullName evidence="1">Uncharacterized protein</fullName>
    </submittedName>
</protein>